<evidence type="ECO:0000313" key="5">
    <source>
        <dbReference type="Proteomes" id="UP001164459"/>
    </source>
</evidence>
<dbReference type="PANTHER" id="PTHR10579:SF43">
    <property type="entry name" value="ZINC FINGER (C3HC4-TYPE RING FINGER) FAMILY PROTEIN"/>
    <property type="match status" value="1"/>
</dbReference>
<gene>
    <name evidence="4" type="ORF">O0S08_22595</name>
</gene>
<accession>A0ABY7HIP2</accession>
<keyword evidence="2" id="KW-0732">Signal</keyword>
<dbReference type="InterPro" id="IPR051266">
    <property type="entry name" value="CLCR"/>
</dbReference>
<dbReference type="PANTHER" id="PTHR10579">
    <property type="entry name" value="CALCIUM-ACTIVATED CHLORIDE CHANNEL REGULATOR"/>
    <property type="match status" value="1"/>
</dbReference>
<dbReference type="EMBL" id="CP114040">
    <property type="protein sequence ID" value="WAS98930.1"/>
    <property type="molecule type" value="Genomic_DNA"/>
</dbReference>
<feature type="domain" description="VWFA" evidence="3">
    <location>
        <begin position="150"/>
        <end position="323"/>
    </location>
</feature>
<proteinExistence type="predicted"/>
<dbReference type="RefSeq" id="WP_269041289.1">
    <property type="nucleotide sequence ID" value="NZ_CP114040.1"/>
</dbReference>
<evidence type="ECO:0000256" key="1">
    <source>
        <dbReference type="SAM" id="MobiDB-lite"/>
    </source>
</evidence>
<dbReference type="Pfam" id="PF00092">
    <property type="entry name" value="VWA"/>
    <property type="match status" value="1"/>
</dbReference>
<dbReference type="SUPFAM" id="SSF53300">
    <property type="entry name" value="vWA-like"/>
    <property type="match status" value="1"/>
</dbReference>
<dbReference type="InterPro" id="IPR002035">
    <property type="entry name" value="VWF_A"/>
</dbReference>
<evidence type="ECO:0000313" key="4">
    <source>
        <dbReference type="EMBL" id="WAS98930.1"/>
    </source>
</evidence>
<feature type="chain" id="PRO_5046251076" evidence="2">
    <location>
        <begin position="24"/>
        <end position="546"/>
    </location>
</feature>
<name>A0ABY7HIP2_9BACT</name>
<feature type="signal peptide" evidence="2">
    <location>
        <begin position="1"/>
        <end position="23"/>
    </location>
</feature>
<dbReference type="Gene3D" id="3.40.50.410">
    <property type="entry name" value="von Willebrand factor, type A domain"/>
    <property type="match status" value="1"/>
</dbReference>
<dbReference type="Proteomes" id="UP001164459">
    <property type="component" value="Chromosome"/>
</dbReference>
<sequence length="546" mass="58233">MPIRLRPLACLAAFTLLTTAAEAAPPDKDERERRPMKVQAYDFAADALVEGMMAPSPSMGATPGGAQDIQYFRDRVKAGEVPHPNTFTPEGLFSEHDLPLAAGRTCDQLLCTVGEATGATLLAQPDVQYLAQLGFSSGLDPKTFKRAPLNLVAIIDKSGSMSGQPLDLVRESLLRVLDQLGPDDQLSLVLYGDRAHVHLSPTPARDKRAIAAHISTIESAGSTAMEEGLQVGYDLARRSGTAFKGTTRVMLFTDERPNVGATDKQSFMGMARDASRSGIGLTTVGVGVQFGAELATAISSVRGGNLFFFPDAARMTKVFREDFDTMVTELAYDLKLEVKPAAGLKIAGVYGIPGKAIEWAPGGAIRLSVETIFLSRKKGAIYVGFGPADRNLPGPKQVADRPLGHVSLAYTEVAVGKPRSSAVDLVYKPGSNASVGLVRGARLVDQATTLSRAAALHHEQNDQEGAYQLVHALASLYRQDRDPELAEERTLVFALERTFAKLSGHAGEPAPAAPSVDRVSGLPPAPRRAPVMPSAPSKILDRIDHP</sequence>
<dbReference type="InterPro" id="IPR036465">
    <property type="entry name" value="vWFA_dom_sf"/>
</dbReference>
<evidence type="ECO:0000259" key="3">
    <source>
        <dbReference type="PROSITE" id="PS50234"/>
    </source>
</evidence>
<evidence type="ECO:0000256" key="2">
    <source>
        <dbReference type="SAM" id="SignalP"/>
    </source>
</evidence>
<organism evidence="4 5">
    <name type="scientific">Nannocystis punicea</name>
    <dbReference type="NCBI Taxonomy" id="2995304"/>
    <lineage>
        <taxon>Bacteria</taxon>
        <taxon>Pseudomonadati</taxon>
        <taxon>Myxococcota</taxon>
        <taxon>Polyangia</taxon>
        <taxon>Nannocystales</taxon>
        <taxon>Nannocystaceae</taxon>
        <taxon>Nannocystis</taxon>
    </lineage>
</organism>
<protein>
    <submittedName>
        <fullName evidence="4">VWA domain-containing protein</fullName>
    </submittedName>
</protein>
<dbReference type="PROSITE" id="PS50234">
    <property type="entry name" value="VWFA"/>
    <property type="match status" value="1"/>
</dbReference>
<feature type="region of interest" description="Disordered" evidence="1">
    <location>
        <begin position="504"/>
        <end position="546"/>
    </location>
</feature>
<dbReference type="SMART" id="SM00327">
    <property type="entry name" value="VWA"/>
    <property type="match status" value="1"/>
</dbReference>
<reference evidence="4" key="1">
    <citation type="submission" date="2022-11" db="EMBL/GenBank/DDBJ databases">
        <title>Minimal conservation of predation-associated metabolite biosynthetic gene clusters underscores biosynthetic potential of Myxococcota including descriptions for ten novel species: Archangium lansinium sp. nov., Myxococcus landrumus sp. nov., Nannocystis bai.</title>
        <authorList>
            <person name="Ahearne A."/>
            <person name="Stevens C."/>
            <person name="Dowd S."/>
        </authorList>
    </citation>
    <scope>NUCLEOTIDE SEQUENCE</scope>
    <source>
        <strain evidence="4">Fl3</strain>
    </source>
</reference>
<keyword evidence="5" id="KW-1185">Reference proteome</keyword>